<accession>A0A0R3TX96</accession>
<evidence type="ECO:0000313" key="1">
    <source>
        <dbReference type="EMBL" id="VDO13206.1"/>
    </source>
</evidence>
<evidence type="ECO:0000313" key="3">
    <source>
        <dbReference type="WBParaSite" id="HNAJ_0001248401-mRNA-1"/>
    </source>
</evidence>
<dbReference type="WBParaSite" id="HNAJ_0001248401-mRNA-1">
    <property type="protein sequence ID" value="HNAJ_0001248401-mRNA-1"/>
    <property type="gene ID" value="HNAJ_0001248401"/>
</dbReference>
<proteinExistence type="predicted"/>
<dbReference type="OrthoDB" id="6772386at2759"/>
<sequence>MHTYTKPNLSNVLVLQETTQRKLINVNLASQAPLTERTADFILRADQNLDKILPREAFRYYTTALTWMRIIETKRNSYQFLTEEEHQFRRVYTQRKYQVPQPILLFLCSFGTVIALNGEKYDPYFPSLPHSQVGNFGGYYDHNVYDVDNHNLYEEVPALGVVAEACRQSASNAPAGDYQPAISPDSSLRANLNLLGYAPLVYRRQEAKNIFLANGIGGDVFPEDIPNTAINFALIDSVSNVLSMSSAFRMTEVDFPSMPPEGNRCMLLPSTPSDLWNPVGVAYTNANFITYSLFRDTPTTFGVASVMLLQLFKEPRPQGNNPNNAWLGFDYTDDKPAPQAMIDNRNHRRRQQNDPHGLPQRFNERVFSCNSVNARSQRTLFLESLELRQQSQRCRAPFYNKPR</sequence>
<organism evidence="3">
    <name type="scientific">Rodentolepis nana</name>
    <name type="common">Dwarf tapeworm</name>
    <name type="synonym">Hymenolepis nana</name>
    <dbReference type="NCBI Taxonomy" id="102285"/>
    <lineage>
        <taxon>Eukaryota</taxon>
        <taxon>Metazoa</taxon>
        <taxon>Spiralia</taxon>
        <taxon>Lophotrochozoa</taxon>
        <taxon>Platyhelminthes</taxon>
        <taxon>Cestoda</taxon>
        <taxon>Eucestoda</taxon>
        <taxon>Cyclophyllidea</taxon>
        <taxon>Hymenolepididae</taxon>
        <taxon>Rodentolepis</taxon>
    </lineage>
</organism>
<evidence type="ECO:0000313" key="2">
    <source>
        <dbReference type="Proteomes" id="UP000278807"/>
    </source>
</evidence>
<name>A0A0R3TX96_RODNA</name>
<reference evidence="3" key="1">
    <citation type="submission" date="2017-02" db="UniProtKB">
        <authorList>
            <consortium name="WormBaseParasite"/>
        </authorList>
    </citation>
    <scope>IDENTIFICATION</scope>
</reference>
<reference evidence="1 2" key="2">
    <citation type="submission" date="2018-11" db="EMBL/GenBank/DDBJ databases">
        <authorList>
            <consortium name="Pathogen Informatics"/>
        </authorList>
    </citation>
    <scope>NUCLEOTIDE SEQUENCE [LARGE SCALE GENOMIC DNA]</scope>
</reference>
<dbReference type="Proteomes" id="UP000278807">
    <property type="component" value="Unassembled WGS sequence"/>
</dbReference>
<keyword evidence="2" id="KW-1185">Reference proteome</keyword>
<dbReference type="AlphaFoldDB" id="A0A0R3TX96"/>
<protein>
    <submittedName>
        <fullName evidence="3">HEME_HALOPEROXIDASE domain-containing protein</fullName>
    </submittedName>
</protein>
<dbReference type="EMBL" id="UZAE01014344">
    <property type="protein sequence ID" value="VDO13206.1"/>
    <property type="molecule type" value="Genomic_DNA"/>
</dbReference>
<gene>
    <name evidence="1" type="ORF">HNAJ_LOCUS12469</name>
</gene>